<keyword evidence="1" id="KW-0472">Membrane</keyword>
<evidence type="ECO:0000313" key="2">
    <source>
        <dbReference type="EMBL" id="DAD55373.1"/>
    </source>
</evidence>
<evidence type="ECO:0000256" key="1">
    <source>
        <dbReference type="SAM" id="Phobius"/>
    </source>
</evidence>
<sequence>MESAYDNGLMDGYDDGYYDGYHDALVDNGLASDPPPTTTYADDEAPVKKNLSAGDIFNLVIICGLGLFLIWMVVFLIVGSVKKKRERKFYESSRGAKK</sequence>
<keyword evidence="1" id="KW-0812">Transmembrane</keyword>
<reference evidence="2" key="1">
    <citation type="journal article" date="2021" name="Proc. Natl. Acad. Sci. U.S.A.">
        <title>A Catalog of Tens of Thousands of Viruses from Human Metagenomes Reveals Hidden Associations with Chronic Diseases.</title>
        <authorList>
            <person name="Tisza M.J."/>
            <person name="Buck C.B."/>
        </authorList>
    </citation>
    <scope>NUCLEOTIDE SEQUENCE</scope>
    <source>
        <strain evidence="2">Ct5O42</strain>
    </source>
</reference>
<name>A0A8D9PDV1_9CAUD</name>
<proteinExistence type="predicted"/>
<feature type="transmembrane region" description="Helical" evidence="1">
    <location>
        <begin position="56"/>
        <end position="78"/>
    </location>
</feature>
<keyword evidence="1" id="KW-1133">Transmembrane helix</keyword>
<protein>
    <submittedName>
        <fullName evidence="2">Glycophorin A</fullName>
    </submittedName>
</protein>
<organism evidence="2">
    <name type="scientific">Podoviridae sp. ct5O42</name>
    <dbReference type="NCBI Taxonomy" id="2826084"/>
    <lineage>
        <taxon>Viruses</taxon>
        <taxon>Duplodnaviria</taxon>
        <taxon>Heunggongvirae</taxon>
        <taxon>Uroviricota</taxon>
        <taxon>Caudoviricetes</taxon>
    </lineage>
</organism>
<dbReference type="EMBL" id="BK014723">
    <property type="protein sequence ID" value="DAD55373.1"/>
    <property type="molecule type" value="Genomic_DNA"/>
</dbReference>
<accession>A0A8D9PDV1</accession>